<dbReference type="EMBL" id="JAQQAF010000007">
    <property type="protein sequence ID" value="KAJ8470986.1"/>
    <property type="molecule type" value="Genomic_DNA"/>
</dbReference>
<gene>
    <name evidence="2" type="ORF">OPV22_025329</name>
</gene>
<dbReference type="Proteomes" id="UP001222027">
    <property type="component" value="Unassembled WGS sequence"/>
</dbReference>
<sequence>MSLLFLPKTKALPSIAAFLLVALWVLWFRFAIEEGSEVGGPAAGETCSTDDSLEKDVNVGLAMRKRSSRWVVTKWKVQQQIVVRQINEEVESLSLITRPGLLSLSVSQGRRDWKQSPVVVTSKHYCPFLLVWSGRSHGCDAISFVKSENQHCTMHLPPPTDDKKTGHQLHQNLSASQDHPSSYSHPKQVLGLVWSPLHAALFSDKNAMCGVLYPCTSRPVMA</sequence>
<keyword evidence="3" id="KW-1185">Reference proteome</keyword>
<proteinExistence type="predicted"/>
<accession>A0AAV8P7D7</accession>
<organism evidence="2 3">
    <name type="scientific">Ensete ventricosum</name>
    <name type="common">Abyssinian banana</name>
    <name type="synonym">Musa ensete</name>
    <dbReference type="NCBI Taxonomy" id="4639"/>
    <lineage>
        <taxon>Eukaryota</taxon>
        <taxon>Viridiplantae</taxon>
        <taxon>Streptophyta</taxon>
        <taxon>Embryophyta</taxon>
        <taxon>Tracheophyta</taxon>
        <taxon>Spermatophyta</taxon>
        <taxon>Magnoliopsida</taxon>
        <taxon>Liliopsida</taxon>
        <taxon>Zingiberales</taxon>
        <taxon>Musaceae</taxon>
        <taxon>Ensete</taxon>
    </lineage>
</organism>
<evidence type="ECO:0000313" key="3">
    <source>
        <dbReference type="Proteomes" id="UP001222027"/>
    </source>
</evidence>
<dbReference type="AlphaFoldDB" id="A0AAV8P7D7"/>
<comment type="caution">
    <text evidence="2">The sequence shown here is derived from an EMBL/GenBank/DDBJ whole genome shotgun (WGS) entry which is preliminary data.</text>
</comment>
<feature type="compositionally biased region" description="Polar residues" evidence="1">
    <location>
        <begin position="168"/>
        <end position="184"/>
    </location>
</feature>
<reference evidence="2 3" key="1">
    <citation type="submission" date="2022-12" db="EMBL/GenBank/DDBJ databases">
        <title>Chromosome-scale assembly of the Ensete ventricosum genome.</title>
        <authorList>
            <person name="Dussert Y."/>
            <person name="Stocks J."/>
            <person name="Wendawek A."/>
            <person name="Woldeyes F."/>
            <person name="Nichols R.A."/>
            <person name="Borrell J.S."/>
        </authorList>
    </citation>
    <scope>NUCLEOTIDE SEQUENCE [LARGE SCALE GENOMIC DNA]</scope>
    <source>
        <strain evidence="3">cv. Maze</strain>
        <tissue evidence="2">Seeds</tissue>
    </source>
</reference>
<feature type="region of interest" description="Disordered" evidence="1">
    <location>
        <begin position="156"/>
        <end position="184"/>
    </location>
</feature>
<evidence type="ECO:0000256" key="1">
    <source>
        <dbReference type="SAM" id="MobiDB-lite"/>
    </source>
</evidence>
<name>A0AAV8P7D7_ENSVE</name>
<protein>
    <submittedName>
        <fullName evidence="2">Uncharacterized protein</fullName>
    </submittedName>
</protein>
<evidence type="ECO:0000313" key="2">
    <source>
        <dbReference type="EMBL" id="KAJ8470986.1"/>
    </source>
</evidence>